<dbReference type="PANTHER" id="PTHR36151">
    <property type="entry name" value="BLR2777 PROTEIN"/>
    <property type="match status" value="1"/>
</dbReference>
<reference evidence="2 3" key="1">
    <citation type="submission" date="2019-09" db="EMBL/GenBank/DDBJ databases">
        <title>Nocardioides panacisoli sp. nov., isolated from the soil of a ginseng field.</title>
        <authorList>
            <person name="Cho C."/>
        </authorList>
    </citation>
    <scope>NUCLEOTIDE SEQUENCE [LARGE SCALE GENOMIC DNA]</scope>
    <source>
        <strain evidence="2 3">BN140041</strain>
    </source>
</reference>
<organism evidence="2 3">
    <name type="scientific">Nocardioides antri</name>
    <dbReference type="NCBI Taxonomy" id="2607659"/>
    <lineage>
        <taxon>Bacteria</taxon>
        <taxon>Bacillati</taxon>
        <taxon>Actinomycetota</taxon>
        <taxon>Actinomycetes</taxon>
        <taxon>Propionibacteriales</taxon>
        <taxon>Nocardioidaceae</taxon>
        <taxon>Nocardioides</taxon>
    </lineage>
</organism>
<feature type="domain" description="ER-bound oxygenase mpaB/mpaB'/Rubber oxygenase catalytic" evidence="1">
    <location>
        <begin position="29"/>
        <end position="255"/>
    </location>
</feature>
<comment type="caution">
    <text evidence="2">The sequence shown here is derived from an EMBL/GenBank/DDBJ whole genome shotgun (WGS) entry which is preliminary data.</text>
</comment>
<sequence length="288" mass="33038">MGDDVGDLIRAQRSAERAEEIALLRRKIDGIVVLIAGPANVALQLGWPEVGYGVVESKVDSGKVTKHPFKRFRTTVGYLGVALLGSHTQRMAYRKAINEQHRQVRSTPDSPVKYNAFNRELQLWVASCIYYGTVDAFTKMHGPLTRDEEAIVLRAGARIGTTLQVPQDMWHRTPEEFWAYWEEGLARVDIDERVGSYLRSLLRMEIVPKPLYRAFGPLHQWLNTGFIPEPVRGQLGLPWDERDQRRHDRLMRVIGALSRPLPHFVRAFPINAMRLNLEIRRRLGRPMV</sequence>
<dbReference type="PANTHER" id="PTHR36151:SF3">
    <property type="entry name" value="ER-BOUND OXYGENASE MPAB_MPAB'_RUBBER OXYGENASE CATALYTIC DOMAIN-CONTAINING PROTEIN"/>
    <property type="match status" value="1"/>
</dbReference>
<evidence type="ECO:0000313" key="3">
    <source>
        <dbReference type="Proteomes" id="UP000324351"/>
    </source>
</evidence>
<dbReference type="Proteomes" id="UP000324351">
    <property type="component" value="Unassembled WGS sequence"/>
</dbReference>
<dbReference type="Pfam" id="PF09995">
    <property type="entry name" value="MPAB_Lcp_cat"/>
    <property type="match status" value="1"/>
</dbReference>
<keyword evidence="3" id="KW-1185">Reference proteome</keyword>
<accession>A0A5B1M2P1</accession>
<protein>
    <submittedName>
        <fullName evidence="2">DUF2236 domain-containing protein</fullName>
    </submittedName>
</protein>
<name>A0A5B1M2P1_9ACTN</name>
<dbReference type="EMBL" id="VUJW01000004">
    <property type="protein sequence ID" value="KAA1427001.1"/>
    <property type="molecule type" value="Genomic_DNA"/>
</dbReference>
<evidence type="ECO:0000259" key="1">
    <source>
        <dbReference type="Pfam" id="PF09995"/>
    </source>
</evidence>
<dbReference type="AlphaFoldDB" id="A0A5B1M2P1"/>
<gene>
    <name evidence="2" type="ORF">F0U47_11730</name>
</gene>
<evidence type="ECO:0000313" key="2">
    <source>
        <dbReference type="EMBL" id="KAA1427001.1"/>
    </source>
</evidence>
<dbReference type="InterPro" id="IPR018713">
    <property type="entry name" value="MPAB/Lcp_cat_dom"/>
</dbReference>
<proteinExistence type="predicted"/>
<reference evidence="2 3" key="2">
    <citation type="submission" date="2019-09" db="EMBL/GenBank/DDBJ databases">
        <authorList>
            <person name="Jin C."/>
        </authorList>
    </citation>
    <scope>NUCLEOTIDE SEQUENCE [LARGE SCALE GENOMIC DNA]</scope>
    <source>
        <strain evidence="2 3">BN140041</strain>
    </source>
</reference>
<dbReference type="GO" id="GO:0016491">
    <property type="term" value="F:oxidoreductase activity"/>
    <property type="evidence" value="ECO:0007669"/>
    <property type="project" value="InterPro"/>
</dbReference>